<feature type="compositionally biased region" description="Polar residues" evidence="1">
    <location>
        <begin position="243"/>
        <end position="254"/>
    </location>
</feature>
<feature type="region of interest" description="Disordered" evidence="1">
    <location>
        <begin position="1"/>
        <end position="21"/>
    </location>
</feature>
<dbReference type="InterPro" id="IPR001900">
    <property type="entry name" value="RNase_II/R"/>
</dbReference>
<dbReference type="Pfam" id="PF00773">
    <property type="entry name" value="RNB"/>
    <property type="match status" value="1"/>
</dbReference>
<feature type="compositionally biased region" description="Basic and acidic residues" evidence="1">
    <location>
        <begin position="205"/>
        <end position="223"/>
    </location>
</feature>
<feature type="region of interest" description="Disordered" evidence="1">
    <location>
        <begin position="203"/>
        <end position="269"/>
    </location>
</feature>
<evidence type="ECO:0000256" key="1">
    <source>
        <dbReference type="SAM" id="MobiDB-lite"/>
    </source>
</evidence>
<dbReference type="Pfam" id="PF17849">
    <property type="entry name" value="OB_Dis3"/>
    <property type="match status" value="1"/>
</dbReference>
<dbReference type="SMART" id="SM00955">
    <property type="entry name" value="RNB"/>
    <property type="match status" value="1"/>
</dbReference>
<keyword evidence="4" id="KW-1185">Reference proteome</keyword>
<dbReference type="PANTHER" id="PTHR23355:SF9">
    <property type="entry name" value="DIS3-LIKE EXONUCLEASE 2"/>
    <property type="match status" value="1"/>
</dbReference>
<dbReference type="InterPro" id="IPR012340">
    <property type="entry name" value="NA-bd_OB-fold"/>
</dbReference>
<protein>
    <recommendedName>
        <fullName evidence="2">RNB domain-containing protein</fullName>
    </recommendedName>
</protein>
<evidence type="ECO:0000259" key="2">
    <source>
        <dbReference type="SMART" id="SM00955"/>
    </source>
</evidence>
<name>A0ABP9XVZ9_9FUNG</name>
<feature type="region of interest" description="Disordered" evidence="1">
    <location>
        <begin position="156"/>
        <end position="177"/>
    </location>
</feature>
<evidence type="ECO:0000313" key="4">
    <source>
        <dbReference type="Proteomes" id="UP001476247"/>
    </source>
</evidence>
<sequence length="1096" mass="125019">MDNNLDLEGQTAPESTRGFFGLPENTLVKRNDWIEKQRRSTDINSRTSKGLNTTQQRGLHTVNEEDYYHHQQTMQQQQQQQQQQRKSFHRDSMNSIDSSLFQRKQRSSVTHFNNFPLSKRPDDEIQRSREDVLAETEAKLNGHNRYTQLNTIVRTEEKQNRRLSEPNTRVHHNHNQQQQYINQEYDRRQQPSFQGNKRMSFQQVVDHHQQTADLDKRNSRQDWRAPPPTNSRPHSTVGVLNNHRFSTGSSSIFENQNQNTGGGGHQRKPLFASHLPFSSVVPHLKSNMLVSGLLRVNKRNRSDAYVFCEDINADIYICGSRDRNRALEGDHVAIRLIEVNQVMLEKHEKEEAKLARNNGNPVVRKPDEEDEKEIIFGGEEDVDLVTPRFCGVIVAILDRAQKQVFSGTLGLTRPSNKRSRAGSIAGDDQRDSQVPRIIWFKPTDKRVPLIAIPVEQAPAGFIENSDAFENRLFLGSIKRWPITSLHPFGVLENELGPVQDTRVQLRAILADNNFTMQPYPELFIRSIPTNLLNPTSIQREISANLRRDLRSVMQCITIVDDEGGFLENALSVTTVDDHTYEVALHVADVTAFVGADSALDKEARSRGVDVYQTMSENVPLWPDYLRQECTDFVQGLDRLAFSVIWTINNAGEVCDTWFGKTVINSDAVLTQKELQDMIDTDTDSDVTTITSNVQTLYTIAQTLVQSRSQYVLFLNPPSLDIRFSETSTPATINTKTRSNSEIILSEFQILANTQVAQKICSHFPDHALLRSQAVPNDRKLRGLTQYLHELGYTIEPESPSKLQKSIDRIENLDAKSVIETLVMKSMSQEKYFCTGAFDISRYHHYALNTPLYTHFTCPSKRYADVIVHRQLEATLLGSQFFFMEPEIVQKTAQHCNVKTRASQNADEQTQHMFSSYYLANNSNVVTSRIEDAIVVGVQDGAFDVIVPHLALERRIHTINLPLKSDTFSMSENVLHLVWVQGEATVDAHVERSVSNEDEEEDDIILVDVETYDVADQVNRLSITSNEQEKKNRRRSTSIRAIEGEDAWVTQKECTFPSECRQLIRPFDFVKVVITADPIRSPPLIRVLAANPFVTIK</sequence>
<dbReference type="SUPFAM" id="SSF50249">
    <property type="entry name" value="Nucleic acid-binding proteins"/>
    <property type="match status" value="2"/>
</dbReference>
<dbReference type="InterPro" id="IPR041093">
    <property type="entry name" value="Dis3l2-like_C"/>
</dbReference>
<accession>A0ABP9XVZ9</accession>
<dbReference type="InterPro" id="IPR050180">
    <property type="entry name" value="RNR_Ribonuclease"/>
</dbReference>
<dbReference type="Gene3D" id="2.40.50.700">
    <property type="match status" value="1"/>
</dbReference>
<feature type="compositionally biased region" description="Polar residues" evidence="1">
    <location>
        <begin position="42"/>
        <end position="58"/>
    </location>
</feature>
<dbReference type="Pfam" id="PF17877">
    <property type="entry name" value="Dis3l2_C_term"/>
    <property type="match status" value="1"/>
</dbReference>
<dbReference type="InterPro" id="IPR041505">
    <property type="entry name" value="Dis3_CSD2"/>
</dbReference>
<dbReference type="Gene3D" id="2.40.50.690">
    <property type="match status" value="1"/>
</dbReference>
<comment type="caution">
    <text evidence="3">The sequence shown here is derived from an EMBL/GenBank/DDBJ whole genome shotgun (WGS) entry which is preliminary data.</text>
</comment>
<feature type="compositionally biased region" description="Low complexity" evidence="1">
    <location>
        <begin position="71"/>
        <end position="84"/>
    </location>
</feature>
<feature type="region of interest" description="Disordered" evidence="1">
    <location>
        <begin position="38"/>
        <end position="93"/>
    </location>
</feature>
<dbReference type="EMBL" id="BAABUJ010000011">
    <property type="protein sequence ID" value="GAA5798957.1"/>
    <property type="molecule type" value="Genomic_DNA"/>
</dbReference>
<feature type="domain" description="RNB" evidence="2">
    <location>
        <begin position="546"/>
        <end position="877"/>
    </location>
</feature>
<dbReference type="PANTHER" id="PTHR23355">
    <property type="entry name" value="RIBONUCLEASE"/>
    <property type="match status" value="1"/>
</dbReference>
<dbReference type="Proteomes" id="UP001476247">
    <property type="component" value="Unassembled WGS sequence"/>
</dbReference>
<organism evidence="3 4">
    <name type="scientific">Helicostylum pulchrum</name>
    <dbReference type="NCBI Taxonomy" id="562976"/>
    <lineage>
        <taxon>Eukaryota</taxon>
        <taxon>Fungi</taxon>
        <taxon>Fungi incertae sedis</taxon>
        <taxon>Mucoromycota</taxon>
        <taxon>Mucoromycotina</taxon>
        <taxon>Mucoromycetes</taxon>
        <taxon>Mucorales</taxon>
        <taxon>Mucorineae</taxon>
        <taxon>Mucoraceae</taxon>
        <taxon>Helicostylum</taxon>
    </lineage>
</organism>
<reference evidence="3 4" key="1">
    <citation type="submission" date="2024-04" db="EMBL/GenBank/DDBJ databases">
        <title>genome sequences of Mucor flavus KT1a and Helicostylum pulchrum KT1b strains isolation_sourced from the surface of a dry-aged beef.</title>
        <authorList>
            <person name="Toyotome T."/>
            <person name="Hosono M."/>
            <person name="Torimaru M."/>
            <person name="Fukuda K."/>
            <person name="Mikami N."/>
        </authorList>
    </citation>
    <scope>NUCLEOTIDE SEQUENCE [LARGE SCALE GENOMIC DNA]</scope>
    <source>
        <strain evidence="3 4">KT1b</strain>
    </source>
</reference>
<dbReference type="Gene3D" id="2.40.50.140">
    <property type="entry name" value="Nucleic acid-binding proteins"/>
    <property type="match status" value="1"/>
</dbReference>
<gene>
    <name evidence="3" type="ORF">HPULCUR_004366</name>
</gene>
<proteinExistence type="predicted"/>
<evidence type="ECO:0000313" key="3">
    <source>
        <dbReference type="EMBL" id="GAA5798957.1"/>
    </source>
</evidence>